<organism evidence="10 11">
    <name type="scientific">Crotalaria pallida</name>
    <name type="common">Smooth rattlebox</name>
    <name type="synonym">Crotalaria striata</name>
    <dbReference type="NCBI Taxonomy" id="3830"/>
    <lineage>
        <taxon>Eukaryota</taxon>
        <taxon>Viridiplantae</taxon>
        <taxon>Streptophyta</taxon>
        <taxon>Embryophyta</taxon>
        <taxon>Tracheophyta</taxon>
        <taxon>Spermatophyta</taxon>
        <taxon>Magnoliopsida</taxon>
        <taxon>eudicotyledons</taxon>
        <taxon>Gunneridae</taxon>
        <taxon>Pentapetalae</taxon>
        <taxon>rosids</taxon>
        <taxon>fabids</taxon>
        <taxon>Fabales</taxon>
        <taxon>Fabaceae</taxon>
        <taxon>Papilionoideae</taxon>
        <taxon>50 kb inversion clade</taxon>
        <taxon>genistoids sensu lato</taxon>
        <taxon>core genistoids</taxon>
        <taxon>Crotalarieae</taxon>
        <taxon>Crotalaria</taxon>
    </lineage>
</organism>
<evidence type="ECO:0000256" key="4">
    <source>
        <dbReference type="ARBA" id="ARBA00022485"/>
    </source>
</evidence>
<dbReference type="PANTHER" id="PTHR10849">
    <property type="entry name" value="NADH DEHYDROGENASE UBIQUINONE IRON-SULFUR PROTEIN 8, MITOCHONDRIAL"/>
    <property type="match status" value="1"/>
</dbReference>
<dbReference type="PROSITE" id="PS00198">
    <property type="entry name" value="4FE4S_FER_1"/>
    <property type="match status" value="1"/>
</dbReference>
<dbReference type="GO" id="GO:0006120">
    <property type="term" value="P:mitochondrial electron transport, NADH to ubiquinone"/>
    <property type="evidence" value="ECO:0007669"/>
    <property type="project" value="TreeGrafter"/>
</dbReference>
<dbReference type="SUPFAM" id="SSF54862">
    <property type="entry name" value="4Fe-4S ferredoxins"/>
    <property type="match status" value="1"/>
</dbReference>
<proteinExistence type="inferred from homology"/>
<dbReference type="PANTHER" id="PTHR10849:SF20">
    <property type="entry name" value="NADH DEHYDROGENASE [UBIQUINONE] IRON-SULFUR PROTEIN 8, MITOCHONDRIAL"/>
    <property type="match status" value="1"/>
</dbReference>
<dbReference type="GO" id="GO:0003954">
    <property type="term" value="F:NADH dehydrogenase activity"/>
    <property type="evidence" value="ECO:0007669"/>
    <property type="project" value="TreeGrafter"/>
</dbReference>
<keyword evidence="4" id="KW-0004">4Fe-4S</keyword>
<dbReference type="InterPro" id="IPR017896">
    <property type="entry name" value="4Fe4S_Fe-S-bd"/>
</dbReference>
<dbReference type="Proteomes" id="UP001372338">
    <property type="component" value="Unassembled WGS sequence"/>
</dbReference>
<dbReference type="InterPro" id="IPR036872">
    <property type="entry name" value="CH_dom_sf"/>
</dbReference>
<evidence type="ECO:0000256" key="8">
    <source>
        <dbReference type="ARBA" id="ARBA00023014"/>
    </source>
</evidence>
<keyword evidence="6" id="KW-1278">Translocase</keyword>
<dbReference type="SUPFAM" id="SSF47576">
    <property type="entry name" value="Calponin-homology domain, CH-domain"/>
    <property type="match status" value="1"/>
</dbReference>
<dbReference type="Gene3D" id="1.10.418.10">
    <property type="entry name" value="Calponin-like domain"/>
    <property type="match status" value="1"/>
</dbReference>
<comment type="caution">
    <text evidence="10">The sequence shown here is derived from an EMBL/GenBank/DDBJ whole genome shotgun (WGS) entry which is preliminary data.</text>
</comment>
<dbReference type="GO" id="GO:0051539">
    <property type="term" value="F:4 iron, 4 sulfur cluster binding"/>
    <property type="evidence" value="ECO:0007669"/>
    <property type="project" value="UniProtKB-KW"/>
</dbReference>
<protein>
    <recommendedName>
        <fullName evidence="9">4Fe-4S ferredoxin-type domain-containing protein</fullName>
    </recommendedName>
</protein>
<dbReference type="PROSITE" id="PS51379">
    <property type="entry name" value="4FE4S_FER_2"/>
    <property type="match status" value="1"/>
</dbReference>
<gene>
    <name evidence="10" type="ORF">RIF29_40591</name>
</gene>
<accession>A0AAN9E5T7</accession>
<dbReference type="AlphaFoldDB" id="A0AAN9E5T7"/>
<dbReference type="GO" id="GO:0032981">
    <property type="term" value="P:mitochondrial respiratory chain complex I assembly"/>
    <property type="evidence" value="ECO:0007669"/>
    <property type="project" value="TreeGrafter"/>
</dbReference>
<name>A0AAN9E5T7_CROPI</name>
<dbReference type="InterPro" id="IPR017900">
    <property type="entry name" value="4Fe4S_Fe_S_CS"/>
</dbReference>
<evidence type="ECO:0000256" key="7">
    <source>
        <dbReference type="ARBA" id="ARBA00023004"/>
    </source>
</evidence>
<evidence type="ECO:0000256" key="3">
    <source>
        <dbReference type="ARBA" id="ARBA00010277"/>
    </source>
</evidence>
<dbReference type="Pfam" id="PF02496">
    <property type="entry name" value="ABA_WDS"/>
    <property type="match status" value="1"/>
</dbReference>
<comment type="similarity">
    <text evidence="2">Belongs to the abscisic acid and water stress-induced protein family.</text>
</comment>
<reference evidence="10 11" key="1">
    <citation type="submission" date="2024-01" db="EMBL/GenBank/DDBJ databases">
        <title>The genomes of 5 underutilized Papilionoideae crops provide insights into root nodulation and disease resistanc.</title>
        <authorList>
            <person name="Yuan L."/>
        </authorList>
    </citation>
    <scope>NUCLEOTIDE SEQUENCE [LARGE SCALE GENOMIC DNA]</scope>
    <source>
        <strain evidence="10">ZHUSHIDOU_FW_LH</strain>
        <tissue evidence="10">Leaf</tissue>
    </source>
</reference>
<evidence type="ECO:0000259" key="9">
    <source>
        <dbReference type="PROSITE" id="PS51379"/>
    </source>
</evidence>
<dbReference type="Pfam" id="PF00037">
    <property type="entry name" value="Fer4"/>
    <property type="match status" value="1"/>
</dbReference>
<keyword evidence="7" id="KW-0408">Iron</keyword>
<dbReference type="Gene3D" id="3.30.70.20">
    <property type="match status" value="1"/>
</dbReference>
<comment type="cofactor">
    <cofactor evidence="1">
        <name>[4Fe-4S] cluster</name>
        <dbReference type="ChEBI" id="CHEBI:49883"/>
    </cofactor>
</comment>
<dbReference type="GO" id="GO:0016020">
    <property type="term" value="C:membrane"/>
    <property type="evidence" value="ECO:0007669"/>
    <property type="project" value="InterPro"/>
</dbReference>
<evidence type="ECO:0000256" key="5">
    <source>
        <dbReference type="ARBA" id="ARBA00022723"/>
    </source>
</evidence>
<dbReference type="GO" id="GO:0005739">
    <property type="term" value="C:mitochondrion"/>
    <property type="evidence" value="ECO:0007669"/>
    <property type="project" value="GOC"/>
</dbReference>
<feature type="domain" description="4Fe-4S ferredoxin-type" evidence="9">
    <location>
        <begin position="8"/>
        <end position="37"/>
    </location>
</feature>
<sequence>MDDWKMHKRYDIDMTKCIYCGFCQEACPVDAIVCVSRIRRNRVVEENGWSLEDTTQQHLEDLPAELFEEEFRLGLRTGIILCNVLNKVQPDMMTMVFSCAVIHFLELYHPLLITTSKVYALGLKVMAVITKDLNIGMQMYMYPWRTDLDSLISSIMQLTAAPNDPLALESQSCTRSMRQRKTQNAHRHKIEEEVALVATMGVGRYAFHEHHEKKEAKEQDEEAHGK</sequence>
<dbReference type="GO" id="GO:0046872">
    <property type="term" value="F:metal ion binding"/>
    <property type="evidence" value="ECO:0007669"/>
    <property type="project" value="UniProtKB-KW"/>
</dbReference>
<keyword evidence="11" id="KW-1185">Reference proteome</keyword>
<dbReference type="EMBL" id="JAYWIO010000008">
    <property type="protein sequence ID" value="KAK7245742.1"/>
    <property type="molecule type" value="Genomic_DNA"/>
</dbReference>
<dbReference type="InterPro" id="IPR003496">
    <property type="entry name" value="ABA_WDS"/>
</dbReference>
<evidence type="ECO:0000256" key="2">
    <source>
        <dbReference type="ARBA" id="ARBA00007160"/>
    </source>
</evidence>
<evidence type="ECO:0000313" key="10">
    <source>
        <dbReference type="EMBL" id="KAK7245742.1"/>
    </source>
</evidence>
<keyword evidence="8" id="KW-0411">Iron-sulfur</keyword>
<evidence type="ECO:0000256" key="6">
    <source>
        <dbReference type="ARBA" id="ARBA00022967"/>
    </source>
</evidence>
<dbReference type="InterPro" id="IPR010226">
    <property type="entry name" value="NADH_quinone_OxRdtase_chainI"/>
</dbReference>
<keyword evidence="5" id="KW-0479">Metal-binding</keyword>
<comment type="similarity">
    <text evidence="3">Belongs to the complex I 23 kDa subunit family.</text>
</comment>
<evidence type="ECO:0000313" key="11">
    <source>
        <dbReference type="Proteomes" id="UP001372338"/>
    </source>
</evidence>
<evidence type="ECO:0000256" key="1">
    <source>
        <dbReference type="ARBA" id="ARBA00001966"/>
    </source>
</evidence>